<dbReference type="GO" id="GO:0005829">
    <property type="term" value="C:cytosol"/>
    <property type="evidence" value="ECO:0007669"/>
    <property type="project" value="TreeGrafter"/>
</dbReference>
<evidence type="ECO:0000313" key="6">
    <source>
        <dbReference type="Proteomes" id="UP000672032"/>
    </source>
</evidence>
<reference evidence="5" key="1">
    <citation type="submission" date="2020-10" db="EMBL/GenBank/DDBJ databases">
        <title>Genome Sequence of Monilinia vaccinii-corymbosi Sheds Light on Mummy Berry Disease Infection of Blueberry and Mating Type.</title>
        <authorList>
            <person name="Yow A.G."/>
            <person name="Zhang Y."/>
            <person name="Bansal K."/>
            <person name="Eacker S.M."/>
            <person name="Sullivan S."/>
            <person name="Liachko I."/>
            <person name="Cubeta M.A."/>
            <person name="Rollins J.A."/>
            <person name="Ashrafi H."/>
        </authorList>
    </citation>
    <scope>NUCLEOTIDE SEQUENCE</scope>
    <source>
        <strain evidence="5">RL-1</strain>
    </source>
</reference>
<keyword evidence="6" id="KW-1185">Reference proteome</keyword>
<dbReference type="OrthoDB" id="2832284at2759"/>
<dbReference type="SUPFAM" id="SSF51556">
    <property type="entry name" value="Metallo-dependent hydrolases"/>
    <property type="match status" value="1"/>
</dbReference>
<name>A0A8A3PB45_9HELO</name>
<accession>A0A8A3PB45</accession>
<dbReference type="PANTHER" id="PTHR21240:SF32">
    <property type="entry name" value="AMIDOHYDROLASE-RELATED DOMAIN-CONTAINING PROTEIN"/>
    <property type="match status" value="1"/>
</dbReference>
<dbReference type="GO" id="GO:0019748">
    <property type="term" value="P:secondary metabolic process"/>
    <property type="evidence" value="ECO:0007669"/>
    <property type="project" value="TreeGrafter"/>
</dbReference>
<sequence>MITSDPRIDISHSILSISTPGSTVFPGDREKSVALARLLNEWQGALVQTYPRQFSFVAVITLPYTQEAVVEVTHSLFKLGAVGIVLLSNHEVYYLGHSNFRPFYEALNELSNESHTIFIHPTTPYLRYNAQLVEANPTNYAPGLVEFYFDTARTLMDLFVSGTMQNYTNIRYQISHVGDSFLSIIDRFLSTTADGKTSPFYTILQTRFWWDSAGPTYPHQVRGLLAYEVPKSRLTFGTDYPYGYNYETSLEATLNSSFLDRDDLAWLFEDSAKSIYQI</sequence>
<keyword evidence="1 3" id="KW-0210">Decarboxylase</keyword>
<proteinExistence type="inferred from homology"/>
<dbReference type="GO" id="GO:0016787">
    <property type="term" value="F:hydrolase activity"/>
    <property type="evidence" value="ECO:0007669"/>
    <property type="project" value="InterPro"/>
</dbReference>
<evidence type="ECO:0000259" key="4">
    <source>
        <dbReference type="Pfam" id="PF04909"/>
    </source>
</evidence>
<keyword evidence="2 3" id="KW-0456">Lyase</keyword>
<dbReference type="InterPro" id="IPR032466">
    <property type="entry name" value="Metal_Hydrolase"/>
</dbReference>
<dbReference type="Proteomes" id="UP000672032">
    <property type="component" value="Chromosome 3"/>
</dbReference>
<comment type="similarity">
    <text evidence="3">Belongs to the metallo-dependent hydrolases superfamily.</text>
</comment>
<dbReference type="GO" id="GO:0016831">
    <property type="term" value="F:carboxy-lyase activity"/>
    <property type="evidence" value="ECO:0007669"/>
    <property type="project" value="UniProtKB-KW"/>
</dbReference>
<evidence type="ECO:0000256" key="2">
    <source>
        <dbReference type="ARBA" id="ARBA00023239"/>
    </source>
</evidence>
<dbReference type="InterPro" id="IPR006680">
    <property type="entry name" value="Amidohydro-rel"/>
</dbReference>
<evidence type="ECO:0000256" key="1">
    <source>
        <dbReference type="ARBA" id="ARBA00022793"/>
    </source>
</evidence>
<dbReference type="Pfam" id="PF04909">
    <property type="entry name" value="Amidohydro_2"/>
    <property type="match status" value="1"/>
</dbReference>
<organism evidence="5 6">
    <name type="scientific">Monilinia vaccinii-corymbosi</name>
    <dbReference type="NCBI Taxonomy" id="61207"/>
    <lineage>
        <taxon>Eukaryota</taxon>
        <taxon>Fungi</taxon>
        <taxon>Dikarya</taxon>
        <taxon>Ascomycota</taxon>
        <taxon>Pezizomycotina</taxon>
        <taxon>Leotiomycetes</taxon>
        <taxon>Helotiales</taxon>
        <taxon>Sclerotiniaceae</taxon>
        <taxon>Monilinia</taxon>
    </lineage>
</organism>
<feature type="domain" description="Amidohydrolase-related" evidence="4">
    <location>
        <begin position="28"/>
        <end position="276"/>
    </location>
</feature>
<dbReference type="Gene3D" id="3.20.20.140">
    <property type="entry name" value="Metal-dependent hydrolases"/>
    <property type="match status" value="1"/>
</dbReference>
<evidence type="ECO:0000256" key="3">
    <source>
        <dbReference type="RuleBase" id="RU366045"/>
    </source>
</evidence>
<dbReference type="EMBL" id="CP063407">
    <property type="protein sequence ID" value="QSZ32323.1"/>
    <property type="molecule type" value="Genomic_DNA"/>
</dbReference>
<dbReference type="AlphaFoldDB" id="A0A8A3PB45"/>
<dbReference type="InterPro" id="IPR032465">
    <property type="entry name" value="ACMSD"/>
</dbReference>
<dbReference type="PANTHER" id="PTHR21240">
    <property type="entry name" value="2-AMINO-3-CARBOXYLMUCONATE-6-SEMIALDEHYDE DECARBOXYLASE"/>
    <property type="match status" value="1"/>
</dbReference>
<gene>
    <name evidence="5" type="ORF">DSL72_001897</name>
</gene>
<protein>
    <recommendedName>
        <fullName evidence="4">Amidohydrolase-related domain-containing protein</fullName>
    </recommendedName>
</protein>
<evidence type="ECO:0000313" key="5">
    <source>
        <dbReference type="EMBL" id="QSZ32323.1"/>
    </source>
</evidence>